<accession>A0A0S2IP57</accession>
<evidence type="ECO:0000313" key="2">
    <source>
        <dbReference type="Proteomes" id="UP000058857"/>
    </source>
</evidence>
<dbReference type="PATRIC" id="fig|280505.15.peg.1102"/>
<dbReference type="Proteomes" id="UP000058857">
    <property type="component" value="Chromosome 1"/>
</dbReference>
<dbReference type="AlphaFoldDB" id="A0A0S2IP57"/>
<organism evidence="1">
    <name type="scientific">Leptospira borgpetersenii serovar Ballum</name>
    <dbReference type="NCBI Taxonomy" id="280505"/>
    <lineage>
        <taxon>Bacteria</taxon>
        <taxon>Pseudomonadati</taxon>
        <taxon>Spirochaetota</taxon>
        <taxon>Spirochaetia</taxon>
        <taxon>Leptospirales</taxon>
        <taxon>Leptospiraceae</taxon>
        <taxon>Leptospira</taxon>
    </lineage>
</organism>
<protein>
    <submittedName>
        <fullName evidence="1">Uncharacterized protein</fullName>
    </submittedName>
</protein>
<name>A0A0S2IP57_LEPBO</name>
<dbReference type="EMBL" id="CP012029">
    <property type="protein sequence ID" value="ALO25434.1"/>
    <property type="molecule type" value="Genomic_DNA"/>
</dbReference>
<evidence type="ECO:0000313" key="1">
    <source>
        <dbReference type="EMBL" id="ALO25434.1"/>
    </source>
</evidence>
<dbReference type="RefSeq" id="WP_002721918.1">
    <property type="nucleotide sequence ID" value="NZ_JADDUR010000004.1"/>
</dbReference>
<gene>
    <name evidence="1" type="ORF">LBBP_01127</name>
</gene>
<sequence length="48" mass="5567">MDQLWICVEACRIELLGRIFFLRARSQNCLLNVRVPTETVALAFFPLV</sequence>
<reference evidence="1 2" key="1">
    <citation type="journal article" date="2015" name="PLoS Negl. Trop. Dis.">
        <title>Distribution of Plasmids in Distinct Leptospira Pathogenic Species.</title>
        <authorList>
            <person name="Wang Y."/>
            <person name="Zhuang X."/>
            <person name="Zhong Y."/>
            <person name="Zhang C."/>
            <person name="Zhang Y."/>
            <person name="Zeng L."/>
            <person name="Zhu Y."/>
            <person name="He P."/>
            <person name="Dong K."/>
            <person name="Pal U."/>
            <person name="Guo X."/>
            <person name="Qin J."/>
        </authorList>
    </citation>
    <scope>NUCLEOTIDE SEQUENCE [LARGE SCALE GENOMIC DNA]</scope>
    <source>
        <strain evidence="1 2">56604</strain>
    </source>
</reference>
<proteinExistence type="predicted"/>